<gene>
    <name evidence="6" type="ORF">OLC1_LOCUS20087</name>
</gene>
<dbReference type="GO" id="GO:0061630">
    <property type="term" value="F:ubiquitin protein ligase activity"/>
    <property type="evidence" value="ECO:0007669"/>
    <property type="project" value="TreeGrafter"/>
</dbReference>
<dbReference type="InterPro" id="IPR017907">
    <property type="entry name" value="Znf_RING_CS"/>
</dbReference>
<evidence type="ECO:0000313" key="7">
    <source>
        <dbReference type="Proteomes" id="UP001161247"/>
    </source>
</evidence>
<reference evidence="6" key="1">
    <citation type="submission" date="2023-03" db="EMBL/GenBank/DDBJ databases">
        <authorList>
            <person name="Julca I."/>
        </authorList>
    </citation>
    <scope>NUCLEOTIDE SEQUENCE</scope>
</reference>
<dbReference type="PANTHER" id="PTHR15315">
    <property type="entry name" value="RING FINGER PROTEIN 41, 151"/>
    <property type="match status" value="1"/>
</dbReference>
<evidence type="ECO:0000313" key="6">
    <source>
        <dbReference type="EMBL" id="CAI9112996.1"/>
    </source>
</evidence>
<keyword evidence="3" id="KW-0862">Zinc</keyword>
<dbReference type="PANTHER" id="PTHR15315:SF84">
    <property type="entry name" value="RING-TYPE DOMAIN-CONTAINING PROTEIN"/>
    <property type="match status" value="1"/>
</dbReference>
<dbReference type="GO" id="GO:0016567">
    <property type="term" value="P:protein ubiquitination"/>
    <property type="evidence" value="ECO:0007669"/>
    <property type="project" value="TreeGrafter"/>
</dbReference>
<dbReference type="PROSITE" id="PS00518">
    <property type="entry name" value="ZF_RING_1"/>
    <property type="match status" value="1"/>
</dbReference>
<dbReference type="SMART" id="SM00184">
    <property type="entry name" value="RING"/>
    <property type="match status" value="1"/>
</dbReference>
<accession>A0AAV1E0K0</accession>
<evidence type="ECO:0000259" key="5">
    <source>
        <dbReference type="PROSITE" id="PS50089"/>
    </source>
</evidence>
<dbReference type="PROSITE" id="PS50089">
    <property type="entry name" value="ZF_RING_2"/>
    <property type="match status" value="1"/>
</dbReference>
<dbReference type="GO" id="GO:0008270">
    <property type="term" value="F:zinc ion binding"/>
    <property type="evidence" value="ECO:0007669"/>
    <property type="project" value="UniProtKB-KW"/>
</dbReference>
<evidence type="ECO:0000256" key="4">
    <source>
        <dbReference type="PROSITE-ProRule" id="PRU00175"/>
    </source>
</evidence>
<feature type="domain" description="RING-type" evidence="5">
    <location>
        <begin position="91"/>
        <end position="129"/>
    </location>
</feature>
<dbReference type="Proteomes" id="UP001161247">
    <property type="component" value="Chromosome 7"/>
</dbReference>
<sequence>MAGFLVHLLASQLPKLVTSDGKHKLTSPGKRATIREFYAIILPSLQCLNDNLSEIQSNMEKGQNLKMMVKNSKFGGISKRLDCDSDREDECGICLEPCTRMVLPDCCHAMCINCYHDWSLRSASCPFCRGSLKRVNSGDLWVLTCDKEVADRESLVKEDMLRFHLYINSLPKDTPDALFLVYYEYLI</sequence>
<keyword evidence="7" id="KW-1185">Reference proteome</keyword>
<evidence type="ECO:0000256" key="3">
    <source>
        <dbReference type="ARBA" id="ARBA00022833"/>
    </source>
</evidence>
<dbReference type="EMBL" id="OX459124">
    <property type="protein sequence ID" value="CAI9112996.1"/>
    <property type="molecule type" value="Genomic_DNA"/>
</dbReference>
<evidence type="ECO:0000256" key="2">
    <source>
        <dbReference type="ARBA" id="ARBA00022771"/>
    </source>
</evidence>
<keyword evidence="2 4" id="KW-0863">Zinc-finger</keyword>
<name>A0AAV1E0K0_OLDCO</name>
<dbReference type="SUPFAM" id="SSF57850">
    <property type="entry name" value="RING/U-box"/>
    <property type="match status" value="1"/>
</dbReference>
<evidence type="ECO:0000256" key="1">
    <source>
        <dbReference type="ARBA" id="ARBA00022723"/>
    </source>
</evidence>
<dbReference type="InterPro" id="IPR001841">
    <property type="entry name" value="Znf_RING"/>
</dbReference>
<dbReference type="Pfam" id="PF13920">
    <property type="entry name" value="zf-C3HC4_3"/>
    <property type="match status" value="1"/>
</dbReference>
<dbReference type="Gene3D" id="3.30.40.10">
    <property type="entry name" value="Zinc/RING finger domain, C3HC4 (zinc finger)"/>
    <property type="match status" value="1"/>
</dbReference>
<dbReference type="FunFam" id="3.30.40.10:FF:000660">
    <property type="entry name" value="RING/U-box superfamily protein"/>
    <property type="match status" value="1"/>
</dbReference>
<keyword evidence="1" id="KW-0479">Metal-binding</keyword>
<dbReference type="InterPro" id="IPR013083">
    <property type="entry name" value="Znf_RING/FYVE/PHD"/>
</dbReference>
<dbReference type="AlphaFoldDB" id="A0AAV1E0K0"/>
<proteinExistence type="predicted"/>
<protein>
    <submittedName>
        <fullName evidence="6">OLC1v1013515C2</fullName>
    </submittedName>
</protein>
<organism evidence="6 7">
    <name type="scientific">Oldenlandia corymbosa var. corymbosa</name>
    <dbReference type="NCBI Taxonomy" id="529605"/>
    <lineage>
        <taxon>Eukaryota</taxon>
        <taxon>Viridiplantae</taxon>
        <taxon>Streptophyta</taxon>
        <taxon>Embryophyta</taxon>
        <taxon>Tracheophyta</taxon>
        <taxon>Spermatophyta</taxon>
        <taxon>Magnoliopsida</taxon>
        <taxon>eudicotyledons</taxon>
        <taxon>Gunneridae</taxon>
        <taxon>Pentapetalae</taxon>
        <taxon>asterids</taxon>
        <taxon>lamiids</taxon>
        <taxon>Gentianales</taxon>
        <taxon>Rubiaceae</taxon>
        <taxon>Rubioideae</taxon>
        <taxon>Spermacoceae</taxon>
        <taxon>Hedyotis-Oldenlandia complex</taxon>
        <taxon>Oldenlandia</taxon>
    </lineage>
</organism>